<comment type="caution">
    <text evidence="2">The sequence shown here is derived from an EMBL/GenBank/DDBJ whole genome shotgun (WGS) entry which is preliminary data.</text>
</comment>
<reference evidence="2 3" key="1">
    <citation type="submission" date="2024-07" db="EMBL/GenBank/DDBJ databases">
        <title>Section-level genome sequencing and comparative genomics of Aspergillus sections Usti and Cavernicolus.</title>
        <authorList>
            <consortium name="Lawrence Berkeley National Laboratory"/>
            <person name="Nybo J.L."/>
            <person name="Vesth T.C."/>
            <person name="Theobald S."/>
            <person name="Frisvad J.C."/>
            <person name="Larsen T.O."/>
            <person name="Kjaerboelling I."/>
            <person name="Rothschild-Mancinelli K."/>
            <person name="Lyhne E.K."/>
            <person name="Kogle M.E."/>
            <person name="Barry K."/>
            <person name="Clum A."/>
            <person name="Na H."/>
            <person name="Ledsgaard L."/>
            <person name="Lin J."/>
            <person name="Lipzen A."/>
            <person name="Kuo A."/>
            <person name="Riley R."/>
            <person name="Mondo S."/>
            <person name="Labutti K."/>
            <person name="Haridas S."/>
            <person name="Pangalinan J."/>
            <person name="Salamov A.A."/>
            <person name="Simmons B.A."/>
            <person name="Magnuson J.K."/>
            <person name="Chen J."/>
            <person name="Drula E."/>
            <person name="Henrissat B."/>
            <person name="Wiebenga A."/>
            <person name="Lubbers R.J."/>
            <person name="Gomes A.C."/>
            <person name="Makela M.R."/>
            <person name="Stajich J."/>
            <person name="Grigoriev I.V."/>
            <person name="Mortensen U.H."/>
            <person name="De Vries R.P."/>
            <person name="Baker S.E."/>
            <person name="Andersen M.R."/>
        </authorList>
    </citation>
    <scope>NUCLEOTIDE SEQUENCE [LARGE SCALE GENOMIC DNA]</scope>
    <source>
        <strain evidence="2 3">CBS 209.92</strain>
    </source>
</reference>
<proteinExistence type="predicted"/>
<dbReference type="EMBL" id="JBFTWV010000139">
    <property type="protein sequence ID" value="KAL2785627.1"/>
    <property type="molecule type" value="Genomic_DNA"/>
</dbReference>
<evidence type="ECO:0000256" key="1">
    <source>
        <dbReference type="SAM" id="SignalP"/>
    </source>
</evidence>
<organism evidence="2 3">
    <name type="scientific">Aspergillus keveii</name>
    <dbReference type="NCBI Taxonomy" id="714993"/>
    <lineage>
        <taxon>Eukaryota</taxon>
        <taxon>Fungi</taxon>
        <taxon>Dikarya</taxon>
        <taxon>Ascomycota</taxon>
        <taxon>Pezizomycotina</taxon>
        <taxon>Eurotiomycetes</taxon>
        <taxon>Eurotiomycetidae</taxon>
        <taxon>Eurotiales</taxon>
        <taxon>Aspergillaceae</taxon>
        <taxon>Aspergillus</taxon>
        <taxon>Aspergillus subgen. Nidulantes</taxon>
    </lineage>
</organism>
<sequence length="212" mass="23492">MRFLYLALPIFAALGASAKQNPTESGHTFPSSVIEFSGNFQQPQPPLLKTEFQTSFIQHKWNANLSHIQTGYIYFSPSQNLVRVDEAYKGDLATSIFDYTNTTADGLVDNTLTSFGKYPAQQPTVWRGYVQSNYPLFTEDILTAGDAVFGGLVRRTHVEGLVASWNIMYASIPVTVFVDGCGVMVGYDYFSPGLRTRVTTEFFNTVVGPVEV</sequence>
<keyword evidence="3" id="KW-1185">Reference proteome</keyword>
<name>A0ABR4FQX6_9EURO</name>
<gene>
    <name evidence="2" type="ORF">BJX66DRAFT_53578</name>
</gene>
<keyword evidence="1" id="KW-0732">Signal</keyword>
<evidence type="ECO:0000313" key="3">
    <source>
        <dbReference type="Proteomes" id="UP001610563"/>
    </source>
</evidence>
<protein>
    <submittedName>
        <fullName evidence="2">Uncharacterized protein</fullName>
    </submittedName>
</protein>
<evidence type="ECO:0000313" key="2">
    <source>
        <dbReference type="EMBL" id="KAL2785627.1"/>
    </source>
</evidence>
<feature type="chain" id="PRO_5046382160" evidence="1">
    <location>
        <begin position="19"/>
        <end position="212"/>
    </location>
</feature>
<feature type="signal peptide" evidence="1">
    <location>
        <begin position="1"/>
        <end position="18"/>
    </location>
</feature>
<accession>A0ABR4FQX6</accession>
<dbReference type="Proteomes" id="UP001610563">
    <property type="component" value="Unassembled WGS sequence"/>
</dbReference>